<evidence type="ECO:0000313" key="2">
    <source>
        <dbReference type="Proteomes" id="UP000031443"/>
    </source>
</evidence>
<protein>
    <submittedName>
        <fullName evidence="1">Uncharacterized protein</fullName>
    </submittedName>
</protein>
<organism evidence="1 2">
    <name type="scientific">Chelonia mydas</name>
    <name type="common">Green sea-turtle</name>
    <name type="synonym">Chelonia agassizi</name>
    <dbReference type="NCBI Taxonomy" id="8469"/>
    <lineage>
        <taxon>Eukaryota</taxon>
        <taxon>Metazoa</taxon>
        <taxon>Chordata</taxon>
        <taxon>Craniata</taxon>
        <taxon>Vertebrata</taxon>
        <taxon>Euteleostomi</taxon>
        <taxon>Archelosauria</taxon>
        <taxon>Testudinata</taxon>
        <taxon>Testudines</taxon>
        <taxon>Cryptodira</taxon>
        <taxon>Durocryptodira</taxon>
        <taxon>Americhelydia</taxon>
        <taxon>Chelonioidea</taxon>
        <taxon>Cheloniidae</taxon>
        <taxon>Chelonia</taxon>
    </lineage>
</organism>
<sequence length="82" mass="9133">MTRLRTFSYVNNVAEVDVLRPTHSGVFATVTVKGACSSKKFSCKSKLVLSAVKKYKIKKLICSLTCLDQADFTFNELKYSCA</sequence>
<evidence type="ECO:0000313" key="1">
    <source>
        <dbReference type="EMBL" id="EMP39381.1"/>
    </source>
</evidence>
<dbReference type="Proteomes" id="UP000031443">
    <property type="component" value="Unassembled WGS sequence"/>
</dbReference>
<gene>
    <name evidence="1" type="ORF">UY3_03383</name>
</gene>
<accession>M7BNC2</accession>
<keyword evidence="2" id="KW-1185">Reference proteome</keyword>
<name>M7BNC2_CHEMY</name>
<dbReference type="EMBL" id="KB516806">
    <property type="protein sequence ID" value="EMP39381.1"/>
    <property type="molecule type" value="Genomic_DNA"/>
</dbReference>
<dbReference type="AlphaFoldDB" id="M7BNC2"/>
<proteinExistence type="predicted"/>
<reference evidence="2" key="1">
    <citation type="journal article" date="2013" name="Nat. Genet.">
        <title>The draft genomes of soft-shell turtle and green sea turtle yield insights into the development and evolution of the turtle-specific body plan.</title>
        <authorList>
            <person name="Wang Z."/>
            <person name="Pascual-Anaya J."/>
            <person name="Zadissa A."/>
            <person name="Li W."/>
            <person name="Niimura Y."/>
            <person name="Huang Z."/>
            <person name="Li C."/>
            <person name="White S."/>
            <person name="Xiong Z."/>
            <person name="Fang D."/>
            <person name="Wang B."/>
            <person name="Ming Y."/>
            <person name="Chen Y."/>
            <person name="Zheng Y."/>
            <person name="Kuraku S."/>
            <person name="Pignatelli M."/>
            <person name="Herrero J."/>
            <person name="Beal K."/>
            <person name="Nozawa M."/>
            <person name="Li Q."/>
            <person name="Wang J."/>
            <person name="Zhang H."/>
            <person name="Yu L."/>
            <person name="Shigenobu S."/>
            <person name="Wang J."/>
            <person name="Liu J."/>
            <person name="Flicek P."/>
            <person name="Searle S."/>
            <person name="Wang J."/>
            <person name="Kuratani S."/>
            <person name="Yin Y."/>
            <person name="Aken B."/>
            <person name="Zhang G."/>
            <person name="Irie N."/>
        </authorList>
    </citation>
    <scope>NUCLEOTIDE SEQUENCE [LARGE SCALE GENOMIC DNA]</scope>
</reference>